<dbReference type="RefSeq" id="WP_312640525.1">
    <property type="nucleotide sequence ID" value="NZ_CP116967.1"/>
</dbReference>
<feature type="transmembrane region" description="Helical" evidence="9">
    <location>
        <begin position="13"/>
        <end position="38"/>
    </location>
</feature>
<name>A0AA96GAU4_9BACT</name>
<dbReference type="GO" id="GO:0009425">
    <property type="term" value="C:bacterial-type flagellum basal body"/>
    <property type="evidence" value="ECO:0007669"/>
    <property type="project" value="UniProtKB-SubCell"/>
</dbReference>
<dbReference type="AlphaFoldDB" id="A0AA96GAU4"/>
<keyword evidence="5 9" id="KW-0812">Transmembrane</keyword>
<evidence type="ECO:0000256" key="2">
    <source>
        <dbReference type="ARBA" id="ARBA00006156"/>
    </source>
</evidence>
<comment type="similarity">
    <text evidence="2 9">Belongs to the FliQ/MopD/SpaQ family.</text>
</comment>
<evidence type="ECO:0000256" key="7">
    <source>
        <dbReference type="ARBA" id="ARBA00023136"/>
    </source>
</evidence>
<evidence type="ECO:0000256" key="5">
    <source>
        <dbReference type="ARBA" id="ARBA00022692"/>
    </source>
</evidence>
<comment type="subcellular location">
    <subcellularLocation>
        <location evidence="1 9">Cell membrane</location>
        <topology evidence="1">Multi-pass membrane protein</topology>
    </subcellularLocation>
    <subcellularLocation>
        <location evidence="9">Bacterial flagellum basal body</location>
    </subcellularLocation>
</comment>
<keyword evidence="6 9" id="KW-1133">Transmembrane helix</keyword>
<sequence length="89" mass="9707">MTTESVLSIGQEAIQTILLVAGPMLGLSLLVGLCVSAFQAMTQINEMTLTFLPKVATMFVVLLVTFPWMVEILVGFMTGVWARIPEFAQ</sequence>
<keyword evidence="8 9" id="KW-0975">Bacterial flagellum</keyword>
<dbReference type="PANTHER" id="PTHR34040:SF2">
    <property type="entry name" value="FLAGELLAR BIOSYNTHETIC PROTEIN FLIQ"/>
    <property type="match status" value="1"/>
</dbReference>
<dbReference type="InterPro" id="IPR002191">
    <property type="entry name" value="Bac_export_3"/>
</dbReference>
<reference evidence="10 11" key="1">
    <citation type="submission" date="2023-01" db="EMBL/GenBank/DDBJ databases">
        <title>Cultivation and genomic characterization of new, ubiquitous marine nitrite-oxidizing bacteria from the Nitrospirales.</title>
        <authorList>
            <person name="Mueller A.J."/>
            <person name="Daebeler A."/>
            <person name="Herbold C.W."/>
            <person name="Kirkegaard R.H."/>
            <person name="Daims H."/>
        </authorList>
    </citation>
    <scope>NUCLEOTIDE SEQUENCE [LARGE SCALE GENOMIC DNA]</scope>
    <source>
        <strain evidence="10 11">VA</strain>
    </source>
</reference>
<dbReference type="NCBIfam" id="TIGR01402">
    <property type="entry name" value="fliQ"/>
    <property type="match status" value="1"/>
</dbReference>
<dbReference type="PRINTS" id="PR00952">
    <property type="entry name" value="TYPE3IMQPROT"/>
</dbReference>
<keyword evidence="4 9" id="KW-1003">Cell membrane</keyword>
<gene>
    <name evidence="9 10" type="primary">fliQ</name>
    <name evidence="10" type="ORF">PP769_12365</name>
</gene>
<evidence type="ECO:0000313" key="11">
    <source>
        <dbReference type="Proteomes" id="UP001302719"/>
    </source>
</evidence>
<dbReference type="Pfam" id="PF01313">
    <property type="entry name" value="Bac_export_3"/>
    <property type="match status" value="1"/>
</dbReference>
<dbReference type="KEGG" id="nall:PP769_12365"/>
<dbReference type="InterPro" id="IPR006305">
    <property type="entry name" value="FliQ"/>
</dbReference>
<feature type="transmembrane region" description="Helical" evidence="9">
    <location>
        <begin position="59"/>
        <end position="84"/>
    </location>
</feature>
<evidence type="ECO:0000256" key="3">
    <source>
        <dbReference type="ARBA" id="ARBA00021718"/>
    </source>
</evidence>
<evidence type="ECO:0000256" key="6">
    <source>
        <dbReference type="ARBA" id="ARBA00022989"/>
    </source>
</evidence>
<dbReference type="GO" id="GO:0044780">
    <property type="term" value="P:bacterial-type flagellum assembly"/>
    <property type="evidence" value="ECO:0007669"/>
    <property type="project" value="InterPro"/>
</dbReference>
<dbReference type="Proteomes" id="UP001302719">
    <property type="component" value="Chromosome"/>
</dbReference>
<dbReference type="EMBL" id="CP116967">
    <property type="protein sequence ID" value="WNM56770.1"/>
    <property type="molecule type" value="Genomic_DNA"/>
</dbReference>
<keyword evidence="10" id="KW-0282">Flagellum</keyword>
<evidence type="ECO:0000313" key="10">
    <source>
        <dbReference type="EMBL" id="WNM56770.1"/>
    </source>
</evidence>
<keyword evidence="10" id="KW-0966">Cell projection</keyword>
<organism evidence="10 11">
    <name type="scientific">Candidatus Nitrospira allomarina</name>
    <dbReference type="NCBI Taxonomy" id="3020900"/>
    <lineage>
        <taxon>Bacteria</taxon>
        <taxon>Pseudomonadati</taxon>
        <taxon>Nitrospirota</taxon>
        <taxon>Nitrospiria</taxon>
        <taxon>Nitrospirales</taxon>
        <taxon>Nitrospiraceae</taxon>
        <taxon>Nitrospira</taxon>
    </lineage>
</organism>
<proteinExistence type="inferred from homology"/>
<keyword evidence="7 9" id="KW-0472">Membrane</keyword>
<evidence type="ECO:0000256" key="9">
    <source>
        <dbReference type="RuleBase" id="RU364090"/>
    </source>
</evidence>
<keyword evidence="11" id="KW-1185">Reference proteome</keyword>
<dbReference type="PIRSF" id="PIRSF004669">
    <property type="entry name" value="FliQ"/>
    <property type="match status" value="1"/>
</dbReference>
<dbReference type="GO" id="GO:0009306">
    <property type="term" value="P:protein secretion"/>
    <property type="evidence" value="ECO:0007669"/>
    <property type="project" value="InterPro"/>
</dbReference>
<comment type="function">
    <text evidence="9">Role in flagellar biosynthesis.</text>
</comment>
<keyword evidence="10" id="KW-0969">Cilium</keyword>
<evidence type="ECO:0000256" key="4">
    <source>
        <dbReference type="ARBA" id="ARBA00022475"/>
    </source>
</evidence>
<protein>
    <recommendedName>
        <fullName evidence="3 9">Flagellar biosynthetic protein FliQ</fullName>
    </recommendedName>
</protein>
<evidence type="ECO:0000256" key="1">
    <source>
        <dbReference type="ARBA" id="ARBA00004651"/>
    </source>
</evidence>
<dbReference type="PANTHER" id="PTHR34040">
    <property type="entry name" value="FLAGELLAR BIOSYNTHETIC PROTEIN FLIQ"/>
    <property type="match status" value="1"/>
</dbReference>
<evidence type="ECO:0000256" key="8">
    <source>
        <dbReference type="ARBA" id="ARBA00023143"/>
    </source>
</evidence>
<dbReference type="GO" id="GO:0005886">
    <property type="term" value="C:plasma membrane"/>
    <property type="evidence" value="ECO:0007669"/>
    <property type="project" value="UniProtKB-SubCell"/>
</dbReference>
<accession>A0AA96GAU4</accession>